<dbReference type="EC" id="1.14.14.5" evidence="6"/>
<reference evidence="6" key="1">
    <citation type="submission" date="2006-12" db="EMBL/GenBank/DDBJ databases">
        <title>Complete sequence of Mycobacterium vanbaalenii PYR-1.</title>
        <authorList>
            <consortium name="US DOE Joint Genome Institute"/>
            <person name="Copeland A."/>
            <person name="Lucas S."/>
            <person name="Lapidus A."/>
            <person name="Barry K."/>
            <person name="Detter J.C."/>
            <person name="Glavina del Rio T."/>
            <person name="Hammon N."/>
            <person name="Israni S."/>
            <person name="Dalin E."/>
            <person name="Tice H."/>
            <person name="Pitluck S."/>
            <person name="Singan V."/>
            <person name="Schmutz J."/>
            <person name="Larimer F."/>
            <person name="Land M."/>
            <person name="Hauser L."/>
            <person name="Kyrpides N."/>
            <person name="Anderson I.J."/>
            <person name="Miller C."/>
            <person name="Richardson P."/>
        </authorList>
    </citation>
    <scope>NUCLEOTIDE SEQUENCE [LARGE SCALE GENOMIC DNA]</scope>
    <source>
        <strain evidence="6">PYR-1</strain>
    </source>
</reference>
<feature type="domain" description="Luciferase-like" evidence="5">
    <location>
        <begin position="55"/>
        <end position="369"/>
    </location>
</feature>
<accession>A1T4D5</accession>
<protein>
    <submittedName>
        <fullName evidence="6">Alkanesulfonate monooxygenase</fullName>
        <ecNumber evidence="6">1.14.14.5</ecNumber>
    </submittedName>
</protein>
<evidence type="ECO:0000256" key="3">
    <source>
        <dbReference type="ARBA" id="ARBA00023002"/>
    </source>
</evidence>
<keyword evidence="2" id="KW-0288">FMN</keyword>
<keyword evidence="1" id="KW-0285">Flavoprotein</keyword>
<dbReference type="Proteomes" id="UP000009159">
    <property type="component" value="Chromosome"/>
</dbReference>
<keyword evidence="3 6" id="KW-0560">Oxidoreductase</keyword>
<evidence type="ECO:0000313" key="6">
    <source>
        <dbReference type="EMBL" id="ABM12035.1"/>
    </source>
</evidence>
<name>A1T4D5_MYCVP</name>
<dbReference type="EMBL" id="CP000511">
    <property type="protein sequence ID" value="ABM12035.1"/>
    <property type="molecule type" value="Genomic_DNA"/>
</dbReference>
<sequence>MCTVAVLQIPLTQTADLPTPSGHHLVVTSAIKLHWFLPTYGDSRLIVGGGHGTPAGAARGDRDASIDYLASIVRAAETFGFTGALIPTGAWCEDAFITAALLARETTSLAFLVAFRPGLVSPTLSAQMAATFARHAPGRILLNVVVGGEAHEQRSFGDYLDKEGRYARADEFLDVVRRLWDGQTVTLDGEHIRVEGASLATLPDPAPPLYFGGSSAAAGPVAARHADVYLTWGEPPAAVADKVDWIRRLAAKQGRQVRFGIRLHVITRDAADEAWSQADKLVSALDDETVRSAQAGLGRSQSEGQRRMLALHEAHRADGSWHDARSLEIAPNLWAGVGLVRGGAGTALVGSHTEVADRIAEYAEAGIDEFVFSGYPHLEELFWFGEGVVPILRDRGLFTADVKGAAASSIPFVGAAR</sequence>
<dbReference type="AlphaFoldDB" id="A1T4D5"/>
<dbReference type="CDD" id="cd01094">
    <property type="entry name" value="Alkanesulfonate_monoxygenase"/>
    <property type="match status" value="1"/>
</dbReference>
<keyword evidence="4 6" id="KW-0503">Monooxygenase</keyword>
<dbReference type="PANTHER" id="PTHR42847:SF4">
    <property type="entry name" value="ALKANESULFONATE MONOOXYGENASE-RELATED"/>
    <property type="match status" value="1"/>
</dbReference>
<dbReference type="PANTHER" id="PTHR42847">
    <property type="entry name" value="ALKANESULFONATE MONOOXYGENASE"/>
    <property type="match status" value="1"/>
</dbReference>
<gene>
    <name evidence="6" type="ordered locus">Mvan_1200</name>
</gene>
<evidence type="ECO:0000256" key="4">
    <source>
        <dbReference type="ARBA" id="ARBA00023033"/>
    </source>
</evidence>
<dbReference type="GO" id="GO:0046306">
    <property type="term" value="P:alkanesulfonate catabolic process"/>
    <property type="evidence" value="ECO:0007669"/>
    <property type="project" value="TreeGrafter"/>
</dbReference>
<evidence type="ECO:0000259" key="5">
    <source>
        <dbReference type="Pfam" id="PF00296"/>
    </source>
</evidence>
<evidence type="ECO:0000313" key="7">
    <source>
        <dbReference type="Proteomes" id="UP000009159"/>
    </source>
</evidence>
<evidence type="ECO:0000256" key="2">
    <source>
        <dbReference type="ARBA" id="ARBA00022643"/>
    </source>
</evidence>
<dbReference type="InterPro" id="IPR011251">
    <property type="entry name" value="Luciferase-like_dom"/>
</dbReference>
<dbReference type="Pfam" id="PF00296">
    <property type="entry name" value="Bac_luciferase"/>
    <property type="match status" value="1"/>
</dbReference>
<evidence type="ECO:0000256" key="1">
    <source>
        <dbReference type="ARBA" id="ARBA00022630"/>
    </source>
</evidence>
<dbReference type="KEGG" id="mva:Mvan_1200"/>
<dbReference type="Gene3D" id="3.20.20.30">
    <property type="entry name" value="Luciferase-like domain"/>
    <property type="match status" value="1"/>
</dbReference>
<dbReference type="eggNOG" id="COG2141">
    <property type="taxonomic scope" value="Bacteria"/>
</dbReference>
<dbReference type="STRING" id="350058.Mvan_1200"/>
<dbReference type="HOGENOM" id="CLU_027853_1_0_11"/>
<dbReference type="GO" id="GO:0008726">
    <property type="term" value="F:alkanesulfonate monooxygenase activity"/>
    <property type="evidence" value="ECO:0007669"/>
    <property type="project" value="UniProtKB-EC"/>
</dbReference>
<keyword evidence="7" id="KW-1185">Reference proteome</keyword>
<dbReference type="InterPro" id="IPR050172">
    <property type="entry name" value="SsuD_RutA_monooxygenase"/>
</dbReference>
<dbReference type="InterPro" id="IPR036661">
    <property type="entry name" value="Luciferase-like_sf"/>
</dbReference>
<dbReference type="SUPFAM" id="SSF51679">
    <property type="entry name" value="Bacterial luciferase-like"/>
    <property type="match status" value="1"/>
</dbReference>
<organism evidence="6 7">
    <name type="scientific">Mycolicibacterium vanbaalenii (strain DSM 7251 / JCM 13017 / BCRC 16820 / KCTC 9966 / NRRL B-24157 / PYR-1)</name>
    <name type="common">Mycobacterium vanbaalenii</name>
    <dbReference type="NCBI Taxonomy" id="350058"/>
    <lineage>
        <taxon>Bacteria</taxon>
        <taxon>Bacillati</taxon>
        <taxon>Actinomycetota</taxon>
        <taxon>Actinomycetes</taxon>
        <taxon>Mycobacteriales</taxon>
        <taxon>Mycobacteriaceae</taxon>
        <taxon>Mycolicibacterium</taxon>
    </lineage>
</organism>
<proteinExistence type="predicted"/>